<dbReference type="Proteomes" id="UP001241537">
    <property type="component" value="Unassembled WGS sequence"/>
</dbReference>
<proteinExistence type="predicted"/>
<dbReference type="Gene3D" id="3.20.20.140">
    <property type="entry name" value="Metal-dependent hydrolases"/>
    <property type="match status" value="1"/>
</dbReference>
<comment type="caution">
    <text evidence="1">The sequence shown here is derived from an EMBL/GenBank/DDBJ whole genome shotgun (WGS) entry which is preliminary data.</text>
</comment>
<dbReference type="InterPro" id="IPR032466">
    <property type="entry name" value="Metal_Hydrolase"/>
</dbReference>
<accession>A0AAE3V9J6</accession>
<dbReference type="EMBL" id="JAUSTO010000004">
    <property type="protein sequence ID" value="MDQ0152211.1"/>
    <property type="molecule type" value="Genomic_DNA"/>
</dbReference>
<gene>
    <name evidence="1" type="ORF">J2S20_000896</name>
</gene>
<keyword evidence="2" id="KW-1185">Reference proteome</keyword>
<sequence>MAEVLEAARRYSMVVATGHMSAEEGMALVRAARAQGCEAVLTHADNPADCYSLEQQKEAVALGAYVEHCYFTSYYGRTSIEEIAAQIRAVGCEHVYLSTDFGQPKSPYFDEGLLEYAKLLLAQGFTEEELQMMFRRIPELLLGL</sequence>
<name>A0AAE3V9J6_9FIRM</name>
<protein>
    <submittedName>
        <fullName evidence="1">Microsomal dipeptidase-like Zn-dependent dipeptidase</fullName>
    </submittedName>
</protein>
<dbReference type="InterPro" id="IPR046249">
    <property type="entry name" value="DUF6282"/>
</dbReference>
<dbReference type="Pfam" id="PF19799">
    <property type="entry name" value="DUF6282"/>
    <property type="match status" value="1"/>
</dbReference>
<organism evidence="1 2">
    <name type="scientific">Moryella indoligenes</name>
    <dbReference type="NCBI Taxonomy" id="371674"/>
    <lineage>
        <taxon>Bacteria</taxon>
        <taxon>Bacillati</taxon>
        <taxon>Bacillota</taxon>
        <taxon>Clostridia</taxon>
        <taxon>Lachnospirales</taxon>
        <taxon>Lachnospiraceae</taxon>
        <taxon>Moryella</taxon>
    </lineage>
</organism>
<reference evidence="1" key="1">
    <citation type="submission" date="2023-07" db="EMBL/GenBank/DDBJ databases">
        <title>Genomic Encyclopedia of Type Strains, Phase IV (KMG-IV): sequencing the most valuable type-strain genomes for metagenomic binning, comparative biology and taxonomic classification.</title>
        <authorList>
            <person name="Goeker M."/>
        </authorList>
    </citation>
    <scope>NUCLEOTIDE SEQUENCE</scope>
    <source>
        <strain evidence="1">DSM 19659</strain>
    </source>
</reference>
<evidence type="ECO:0000313" key="2">
    <source>
        <dbReference type="Proteomes" id="UP001241537"/>
    </source>
</evidence>
<dbReference type="SUPFAM" id="SSF51556">
    <property type="entry name" value="Metallo-dependent hydrolases"/>
    <property type="match status" value="1"/>
</dbReference>
<dbReference type="AlphaFoldDB" id="A0AAE3V9J6"/>
<evidence type="ECO:0000313" key="1">
    <source>
        <dbReference type="EMBL" id="MDQ0152211.1"/>
    </source>
</evidence>